<dbReference type="PROSITE" id="PS50928">
    <property type="entry name" value="ABC_TM1"/>
    <property type="match status" value="1"/>
</dbReference>
<gene>
    <name evidence="9" type="primary">lacF</name>
    <name evidence="9" type="ORF">MPL3356_70151</name>
</gene>
<organism evidence="9 10">
    <name type="scientific">Mesorhizobium plurifarium</name>
    <dbReference type="NCBI Taxonomy" id="69974"/>
    <lineage>
        <taxon>Bacteria</taxon>
        <taxon>Pseudomonadati</taxon>
        <taxon>Pseudomonadota</taxon>
        <taxon>Alphaproteobacteria</taxon>
        <taxon>Hyphomicrobiales</taxon>
        <taxon>Phyllobacteriaceae</taxon>
        <taxon>Mesorhizobium</taxon>
    </lineage>
</organism>
<dbReference type="STRING" id="69974.MPLDJ20_270109"/>
<dbReference type="Pfam" id="PF00528">
    <property type="entry name" value="BPD_transp_1"/>
    <property type="match status" value="1"/>
</dbReference>
<evidence type="ECO:0000256" key="1">
    <source>
        <dbReference type="ARBA" id="ARBA00004651"/>
    </source>
</evidence>
<dbReference type="CDD" id="cd06261">
    <property type="entry name" value="TM_PBP2"/>
    <property type="match status" value="1"/>
</dbReference>
<feature type="transmembrane region" description="Helical" evidence="7">
    <location>
        <begin position="257"/>
        <end position="281"/>
    </location>
</feature>
<dbReference type="Proteomes" id="UP000045285">
    <property type="component" value="Unassembled WGS sequence"/>
</dbReference>
<evidence type="ECO:0000259" key="8">
    <source>
        <dbReference type="PROSITE" id="PS50928"/>
    </source>
</evidence>
<dbReference type="SUPFAM" id="SSF161098">
    <property type="entry name" value="MetI-like"/>
    <property type="match status" value="1"/>
</dbReference>
<keyword evidence="2 7" id="KW-0813">Transport</keyword>
<reference evidence="10" key="1">
    <citation type="submission" date="2014-08" db="EMBL/GenBank/DDBJ databases">
        <authorList>
            <person name="Moulin L."/>
        </authorList>
    </citation>
    <scope>NUCLEOTIDE SEQUENCE [LARGE SCALE GENOMIC DNA]</scope>
</reference>
<name>A0A090EC31_MESPL</name>
<evidence type="ECO:0000256" key="6">
    <source>
        <dbReference type="ARBA" id="ARBA00023136"/>
    </source>
</evidence>
<evidence type="ECO:0000256" key="7">
    <source>
        <dbReference type="RuleBase" id="RU363032"/>
    </source>
</evidence>
<dbReference type="AlphaFoldDB" id="A0A090EC31"/>
<feature type="transmembrane region" description="Helical" evidence="7">
    <location>
        <begin position="68"/>
        <end position="90"/>
    </location>
</feature>
<keyword evidence="6 7" id="KW-0472">Membrane</keyword>
<dbReference type="PANTHER" id="PTHR30193:SF37">
    <property type="entry name" value="INNER MEMBRANE ABC TRANSPORTER PERMEASE PROTEIN YCJO"/>
    <property type="match status" value="1"/>
</dbReference>
<dbReference type="GO" id="GO:0005886">
    <property type="term" value="C:plasma membrane"/>
    <property type="evidence" value="ECO:0007669"/>
    <property type="project" value="UniProtKB-SubCell"/>
</dbReference>
<evidence type="ECO:0000313" key="9">
    <source>
        <dbReference type="EMBL" id="CDX27677.1"/>
    </source>
</evidence>
<feature type="transmembrane region" description="Helical" evidence="7">
    <location>
        <begin position="196"/>
        <end position="218"/>
    </location>
</feature>
<protein>
    <submittedName>
        <fullName evidence="9">Lactose transport system permease protein LacF</fullName>
    </submittedName>
</protein>
<dbReference type="InterPro" id="IPR051393">
    <property type="entry name" value="ABC_transporter_permease"/>
</dbReference>
<feature type="domain" description="ABC transmembrane type-1" evidence="8">
    <location>
        <begin position="64"/>
        <end position="278"/>
    </location>
</feature>
<accession>A0A090EC31</accession>
<dbReference type="InterPro" id="IPR035906">
    <property type="entry name" value="MetI-like_sf"/>
</dbReference>
<feature type="transmembrane region" description="Helical" evidence="7">
    <location>
        <begin position="12"/>
        <end position="35"/>
    </location>
</feature>
<dbReference type="GO" id="GO:0055085">
    <property type="term" value="P:transmembrane transport"/>
    <property type="evidence" value="ECO:0007669"/>
    <property type="project" value="InterPro"/>
</dbReference>
<evidence type="ECO:0000256" key="5">
    <source>
        <dbReference type="ARBA" id="ARBA00022989"/>
    </source>
</evidence>
<feature type="transmembrane region" description="Helical" evidence="7">
    <location>
        <begin position="102"/>
        <end position="123"/>
    </location>
</feature>
<dbReference type="Gene3D" id="1.10.3720.10">
    <property type="entry name" value="MetI-like"/>
    <property type="match status" value="1"/>
</dbReference>
<comment type="similarity">
    <text evidence="7">Belongs to the binding-protein-dependent transport system permease family.</text>
</comment>
<dbReference type="InterPro" id="IPR000515">
    <property type="entry name" value="MetI-like"/>
</dbReference>
<dbReference type="EMBL" id="CCMZ01000067">
    <property type="protein sequence ID" value="CDX27677.1"/>
    <property type="molecule type" value="Genomic_DNA"/>
</dbReference>
<evidence type="ECO:0000313" key="10">
    <source>
        <dbReference type="Proteomes" id="UP000045285"/>
    </source>
</evidence>
<evidence type="ECO:0000256" key="2">
    <source>
        <dbReference type="ARBA" id="ARBA00022448"/>
    </source>
</evidence>
<feature type="transmembrane region" description="Helical" evidence="7">
    <location>
        <begin position="151"/>
        <end position="175"/>
    </location>
</feature>
<dbReference type="PANTHER" id="PTHR30193">
    <property type="entry name" value="ABC TRANSPORTER PERMEASE PROTEIN"/>
    <property type="match status" value="1"/>
</dbReference>
<evidence type="ECO:0000256" key="4">
    <source>
        <dbReference type="ARBA" id="ARBA00022692"/>
    </source>
</evidence>
<proteinExistence type="inferred from homology"/>
<keyword evidence="10" id="KW-1185">Reference proteome</keyword>
<comment type="subcellular location">
    <subcellularLocation>
        <location evidence="1 7">Cell membrane</location>
        <topology evidence="1 7">Multi-pass membrane protein</topology>
    </subcellularLocation>
</comment>
<keyword evidence="4 7" id="KW-0812">Transmembrane</keyword>
<sequence>MRTQNATAYRFLTPYLLIFAIFWIWPIISSFLISFQATRTVPWRFAPTFNWGRLIGDPAFYNALKNTLLILVIQVPVMIALAIVMAVLLNSPLLKARGLYRFAFFAPVVVGEVAYSAVFRLMFSLDFGIVNKLLESVGLAKIDWFSNVTPAMALIMIAVTWRWAGYNAIIILAGLQSIPEDVYEAATLDRVSKLKQFFYITLPLLKPVIVFCAVLSIIGTMQLFTEPFLITERGGPGGGTETLGLLLYRQGFRSLNFGYASAVAYTMAGLAIAITLVQLWLTREPK</sequence>
<keyword evidence="5 7" id="KW-1133">Transmembrane helix</keyword>
<evidence type="ECO:0000256" key="3">
    <source>
        <dbReference type="ARBA" id="ARBA00022475"/>
    </source>
</evidence>
<keyword evidence="3" id="KW-1003">Cell membrane</keyword>